<name>D5XB30_THEPJ</name>
<feature type="transmembrane region" description="Helical" evidence="6">
    <location>
        <begin position="135"/>
        <end position="163"/>
    </location>
</feature>
<comment type="subcellular location">
    <subcellularLocation>
        <location evidence="1">Membrane</location>
        <topology evidence="1">Multi-pass membrane protein</topology>
    </subcellularLocation>
</comment>
<dbReference type="Proteomes" id="UP000002377">
    <property type="component" value="Chromosome"/>
</dbReference>
<organism evidence="8 9">
    <name type="scientific">Thermincola potens (strain JR)</name>
    <dbReference type="NCBI Taxonomy" id="635013"/>
    <lineage>
        <taxon>Bacteria</taxon>
        <taxon>Bacillati</taxon>
        <taxon>Bacillota</taxon>
        <taxon>Clostridia</taxon>
        <taxon>Eubacteriales</taxon>
        <taxon>Thermincolaceae</taxon>
        <taxon>Thermincola</taxon>
    </lineage>
</organism>
<dbReference type="PANTHER" id="PTHR31272:SF6">
    <property type="entry name" value="CYTOCHROME C-TYPE BIOGENESIS CCDA-LIKE CHLOROPLASTIC PROTEIN"/>
    <property type="match status" value="1"/>
</dbReference>
<dbReference type="KEGG" id="tjr:TherJR_0469"/>
<feature type="transmembrane region" description="Helical" evidence="6">
    <location>
        <begin position="20"/>
        <end position="48"/>
    </location>
</feature>
<feature type="domain" description="Cytochrome C biogenesis protein transmembrane" evidence="7">
    <location>
        <begin position="19"/>
        <end position="226"/>
    </location>
</feature>
<evidence type="ECO:0000256" key="1">
    <source>
        <dbReference type="ARBA" id="ARBA00004141"/>
    </source>
</evidence>
<evidence type="ECO:0000256" key="4">
    <source>
        <dbReference type="ARBA" id="ARBA00022989"/>
    </source>
</evidence>
<evidence type="ECO:0000313" key="9">
    <source>
        <dbReference type="Proteomes" id="UP000002377"/>
    </source>
</evidence>
<sequence>MEELITGYLSQALQGYSLLAMVLVFWGGIVTSIGPCNMSMIPVLMAYVGGTSDANKARSFWLSFFFTLGTSTTFALLGVIVSFIGGIFGASKALLMYIAAAVSVTVGLKMLGIINFNLPNIGSRILRRPQRQGIWAAFLMGLLIGLAGSQCGTPVLFAILSLVMSKGKIIYGAVLLFLYGMGRGLPVIIAGTFTGFAKGLPGLSRWAGAFEKTAGIILIGIGLYFVWTA</sequence>
<evidence type="ECO:0000256" key="5">
    <source>
        <dbReference type="ARBA" id="ARBA00023136"/>
    </source>
</evidence>
<feature type="transmembrane region" description="Helical" evidence="6">
    <location>
        <begin position="60"/>
        <end position="88"/>
    </location>
</feature>
<dbReference type="InterPro" id="IPR003834">
    <property type="entry name" value="Cyt_c_assmbl_TM_dom"/>
</dbReference>
<gene>
    <name evidence="8" type="ordered locus">TherJR_0469</name>
</gene>
<feature type="transmembrane region" description="Helical" evidence="6">
    <location>
        <begin position="169"/>
        <end position="197"/>
    </location>
</feature>
<dbReference type="HOGENOM" id="CLU_053225_0_2_9"/>
<comment type="similarity">
    <text evidence="2">Belongs to the DsbD family.</text>
</comment>
<evidence type="ECO:0000256" key="3">
    <source>
        <dbReference type="ARBA" id="ARBA00022692"/>
    </source>
</evidence>
<dbReference type="PANTHER" id="PTHR31272">
    <property type="entry name" value="CYTOCHROME C-TYPE BIOGENESIS PROTEIN HI_1454-RELATED"/>
    <property type="match status" value="1"/>
</dbReference>
<dbReference type="RefSeq" id="WP_013119373.1">
    <property type="nucleotide sequence ID" value="NC_014152.1"/>
</dbReference>
<dbReference type="STRING" id="635013.TherJR_0469"/>
<proteinExistence type="inferred from homology"/>
<dbReference type="Pfam" id="PF02683">
    <property type="entry name" value="DsbD_TM"/>
    <property type="match status" value="1"/>
</dbReference>
<feature type="transmembrane region" description="Helical" evidence="6">
    <location>
        <begin position="209"/>
        <end position="227"/>
    </location>
</feature>
<dbReference type="EMBL" id="CP002028">
    <property type="protein sequence ID" value="ADG81350.1"/>
    <property type="molecule type" value="Genomic_DNA"/>
</dbReference>
<dbReference type="eggNOG" id="COG4232">
    <property type="taxonomic scope" value="Bacteria"/>
</dbReference>
<dbReference type="GO" id="GO:0017004">
    <property type="term" value="P:cytochrome complex assembly"/>
    <property type="evidence" value="ECO:0007669"/>
    <property type="project" value="InterPro"/>
</dbReference>
<accession>D5XB30</accession>
<dbReference type="OrthoDB" id="9809733at2"/>
<evidence type="ECO:0000256" key="2">
    <source>
        <dbReference type="ARBA" id="ARBA00006143"/>
    </source>
</evidence>
<reference evidence="8 9" key="1">
    <citation type="submission" date="2010-05" db="EMBL/GenBank/DDBJ databases">
        <title>Complete sequence of Thermincola sp. JR.</title>
        <authorList>
            <consortium name="US DOE Joint Genome Institute"/>
            <person name="Lucas S."/>
            <person name="Copeland A."/>
            <person name="Lapidus A."/>
            <person name="Cheng J.-F."/>
            <person name="Bruce D."/>
            <person name="Goodwin L."/>
            <person name="Pitluck S."/>
            <person name="Chertkov O."/>
            <person name="Detter J.C."/>
            <person name="Han C."/>
            <person name="Tapia R."/>
            <person name="Land M."/>
            <person name="Hauser L."/>
            <person name="Kyrpides N."/>
            <person name="Mikhailova N."/>
            <person name="Hazen T.C."/>
            <person name="Woyke T."/>
        </authorList>
    </citation>
    <scope>NUCLEOTIDE SEQUENCE [LARGE SCALE GENOMIC DNA]</scope>
    <source>
        <strain evidence="8 9">JR</strain>
    </source>
</reference>
<dbReference type="InterPro" id="IPR051790">
    <property type="entry name" value="Cytochrome_c-biogenesis_DsbD"/>
</dbReference>
<protein>
    <submittedName>
        <fullName evidence="8">Cytochrome c biogenesis protein transmembrane region</fullName>
    </submittedName>
</protein>
<evidence type="ECO:0000256" key="6">
    <source>
        <dbReference type="SAM" id="Phobius"/>
    </source>
</evidence>
<evidence type="ECO:0000313" key="8">
    <source>
        <dbReference type="EMBL" id="ADG81350.1"/>
    </source>
</evidence>
<keyword evidence="9" id="KW-1185">Reference proteome</keyword>
<keyword evidence="3 6" id="KW-0812">Transmembrane</keyword>
<evidence type="ECO:0000259" key="7">
    <source>
        <dbReference type="Pfam" id="PF02683"/>
    </source>
</evidence>
<dbReference type="GO" id="GO:0016020">
    <property type="term" value="C:membrane"/>
    <property type="evidence" value="ECO:0007669"/>
    <property type="project" value="UniProtKB-SubCell"/>
</dbReference>
<keyword evidence="5 6" id="KW-0472">Membrane</keyword>
<keyword evidence="4 6" id="KW-1133">Transmembrane helix</keyword>
<dbReference type="AlphaFoldDB" id="D5XB30"/>
<feature type="transmembrane region" description="Helical" evidence="6">
    <location>
        <begin position="94"/>
        <end position="114"/>
    </location>
</feature>